<feature type="domain" description="Carbohydrate kinase FGGY N-terminal" evidence="10">
    <location>
        <begin position="3"/>
        <end position="241"/>
    </location>
</feature>
<dbReference type="Pfam" id="PF00370">
    <property type="entry name" value="FGGY_N"/>
    <property type="match status" value="1"/>
</dbReference>
<dbReference type="EMBL" id="JAUCFI010000003">
    <property type="protein sequence ID" value="MDM5284021.1"/>
    <property type="molecule type" value="Genomic_DNA"/>
</dbReference>
<dbReference type="GO" id="GO:0019301">
    <property type="term" value="P:rhamnose catabolic process"/>
    <property type="evidence" value="ECO:0007669"/>
    <property type="project" value="UniProtKB-UniRule"/>
</dbReference>
<comment type="cofactor">
    <cofactor evidence="8">
        <name>Mg(2+)</name>
        <dbReference type="ChEBI" id="CHEBI:18420"/>
    </cofactor>
</comment>
<keyword evidence="4 8" id="KW-0418">Kinase</keyword>
<proteinExistence type="inferred from homology"/>
<reference evidence="12" key="1">
    <citation type="submission" date="2023-06" db="EMBL/GenBank/DDBJ databases">
        <title>Comparative genomics of Bacillaceae isolates and their secondary metabolite potential.</title>
        <authorList>
            <person name="Song L."/>
            <person name="Nielsen L.J."/>
            <person name="Mohite O."/>
            <person name="Xu X."/>
            <person name="Weber T."/>
            <person name="Kovacs A.T."/>
        </authorList>
    </citation>
    <scope>NUCLEOTIDE SEQUENCE</scope>
    <source>
        <strain evidence="12">G1S1</strain>
    </source>
</reference>
<feature type="binding site" evidence="8">
    <location>
        <position position="301"/>
    </location>
    <ligand>
        <name>ATP</name>
        <dbReference type="ChEBI" id="CHEBI:30616"/>
    </ligand>
</feature>
<gene>
    <name evidence="8 12" type="primary">rhaB</name>
    <name evidence="12" type="ORF">QUF85_11990</name>
</gene>
<dbReference type="PANTHER" id="PTHR10196:SF93">
    <property type="entry name" value="L-RHAMNULOKINASE"/>
    <property type="match status" value="1"/>
</dbReference>
<evidence type="ECO:0000256" key="6">
    <source>
        <dbReference type="ARBA" id="ARBA00023157"/>
    </source>
</evidence>
<dbReference type="HAMAP" id="MF_01535">
    <property type="entry name" value="Rhamnulokinase"/>
    <property type="match status" value="1"/>
</dbReference>
<feature type="binding site" evidence="8">
    <location>
        <begin position="10"/>
        <end position="14"/>
    </location>
    <ligand>
        <name>ATP</name>
        <dbReference type="ChEBI" id="CHEBI:30616"/>
    </ligand>
</feature>
<protein>
    <recommendedName>
        <fullName evidence="8 9">Rhamnulokinase</fullName>
        <shortName evidence="8">RhaB</shortName>
        <ecNumber evidence="8 9">2.7.1.5</ecNumber>
    </recommendedName>
    <alternativeName>
        <fullName evidence="8">ATP:L-rhamnulose phosphotransferase</fullName>
    </alternativeName>
    <alternativeName>
        <fullName evidence="8">L-rhamnulose 1-kinase</fullName>
    </alternativeName>
    <alternativeName>
        <fullName evidence="8">Rhamnulose kinase</fullName>
    </alternativeName>
</protein>
<dbReference type="RefSeq" id="WP_289349731.1">
    <property type="nucleotide sequence ID" value="NZ_JAUCFI010000003.1"/>
</dbReference>
<comment type="function">
    <text evidence="8">Involved in the catabolism of L-rhamnose (6-deoxy-L-mannose). Catalyzes the transfer of the gamma-phosphate group from ATP to the 1-hydroxyl group of L-rhamnulose to yield L-rhamnulose 1-phosphate.</text>
</comment>
<dbReference type="InterPro" id="IPR018485">
    <property type="entry name" value="FGGY_C"/>
</dbReference>
<keyword evidence="6 8" id="KW-1015">Disulfide bond</keyword>
<dbReference type="InterPro" id="IPR000577">
    <property type="entry name" value="Carb_kinase_FGGY"/>
</dbReference>
<dbReference type="Proteomes" id="UP001238973">
    <property type="component" value="Unassembled WGS sequence"/>
</dbReference>
<dbReference type="SUPFAM" id="SSF53067">
    <property type="entry name" value="Actin-like ATPase domain"/>
    <property type="match status" value="2"/>
</dbReference>
<evidence type="ECO:0000313" key="12">
    <source>
        <dbReference type="EMBL" id="MDM5284021.1"/>
    </source>
</evidence>
<evidence type="ECO:0000256" key="5">
    <source>
        <dbReference type="ARBA" id="ARBA00022840"/>
    </source>
</evidence>
<evidence type="ECO:0000256" key="3">
    <source>
        <dbReference type="ARBA" id="ARBA00022741"/>
    </source>
</evidence>
<feature type="binding site" evidence="8">
    <location>
        <position position="256"/>
    </location>
    <ligand>
        <name>ATP</name>
        <dbReference type="ChEBI" id="CHEBI:30616"/>
    </ligand>
</feature>
<feature type="binding site" evidence="8">
    <location>
        <position position="400"/>
    </location>
    <ligand>
        <name>ATP</name>
        <dbReference type="ChEBI" id="CHEBI:30616"/>
    </ligand>
</feature>
<evidence type="ECO:0000259" key="10">
    <source>
        <dbReference type="Pfam" id="PF00370"/>
    </source>
</evidence>
<evidence type="ECO:0000256" key="9">
    <source>
        <dbReference type="NCBIfam" id="TIGR02627"/>
    </source>
</evidence>
<evidence type="ECO:0000256" key="1">
    <source>
        <dbReference type="ARBA" id="ARBA00009156"/>
    </source>
</evidence>
<dbReference type="Pfam" id="PF02782">
    <property type="entry name" value="FGGY_C"/>
    <property type="match status" value="1"/>
</dbReference>
<accession>A0AAJ1QMB0</accession>
<evidence type="ECO:0000256" key="4">
    <source>
        <dbReference type="ARBA" id="ARBA00022777"/>
    </source>
</evidence>
<comment type="pathway">
    <text evidence="8">Carbohydrate degradation; L-rhamnose degradation; glycerone phosphate from L-rhamnose: step 2/3.</text>
</comment>
<keyword evidence="2 8" id="KW-0808">Transferase</keyword>
<organism evidence="12 13">
    <name type="scientific">Peribacillus frigoritolerans</name>
    <dbReference type="NCBI Taxonomy" id="450367"/>
    <lineage>
        <taxon>Bacteria</taxon>
        <taxon>Bacillati</taxon>
        <taxon>Bacillota</taxon>
        <taxon>Bacilli</taxon>
        <taxon>Bacillales</taxon>
        <taxon>Bacillaceae</taxon>
        <taxon>Peribacillus</taxon>
    </lineage>
</organism>
<name>A0AAJ1QMB0_9BACI</name>
<dbReference type="PIRSF" id="PIRSF000538">
    <property type="entry name" value="GlpK"/>
    <property type="match status" value="1"/>
</dbReference>
<evidence type="ECO:0000259" key="11">
    <source>
        <dbReference type="Pfam" id="PF02782"/>
    </source>
</evidence>
<dbReference type="PANTHER" id="PTHR10196">
    <property type="entry name" value="SUGAR KINASE"/>
    <property type="match status" value="1"/>
</dbReference>
<dbReference type="GO" id="GO:0006071">
    <property type="term" value="P:glycerol metabolic process"/>
    <property type="evidence" value="ECO:0007669"/>
    <property type="project" value="TreeGrafter"/>
</dbReference>
<dbReference type="GO" id="GO:0008993">
    <property type="term" value="F:rhamnulokinase activity"/>
    <property type="evidence" value="ECO:0007669"/>
    <property type="project" value="UniProtKB-UniRule"/>
</dbReference>
<keyword evidence="7 8" id="KW-0684">Rhamnose metabolism</keyword>
<sequence>MIHIAVDIGASSGRLVLGKMENGKLVIEEIHRFANGFTTQNETCFWDIDHLLNEILKGLESAKKLGYDHCTLGIDTWGTDYVLLDDNGHRVQEVISYRDKRTENTIEKVTRTLPKEIIYQKTGIQFLSFNTLYQLYEEDIKNLKVTRNVMTVPDYLGYCLTGKKVTEVTSASSMQLLNVNTKKFDEELLNLIALSKDQFPPFANPGERLGKLMKERFSTFDLPNTEVIIVASHDTASAIVGSPGNGEKWAYISSGTWSLLGIESDKPIVNELALKNNYTNEWGAYGTYRFLKNIIGMWVIQEVRRHLKEDYNFEQFVYEAEKIKVCRQFINFNDKRFLNPENMIQEIQQYCRETNQEIPHTVGELANCIFTNMSIIYAMSIRQIEEITGKRIEQLHIVGGGAKNEFVNQLTADLSGKTIYAGPTEATAIGNILVQMISGNEISDLQTARQLMEHSFLIKKYEPKEKIESSSLIEKFKQAISMKEECK</sequence>
<evidence type="ECO:0000313" key="13">
    <source>
        <dbReference type="Proteomes" id="UP001238973"/>
    </source>
</evidence>
<dbReference type="GO" id="GO:0004370">
    <property type="term" value="F:glycerol kinase activity"/>
    <property type="evidence" value="ECO:0007669"/>
    <property type="project" value="TreeGrafter"/>
</dbReference>
<feature type="binding site" evidence="8">
    <location>
        <position position="293"/>
    </location>
    <ligand>
        <name>substrate</name>
    </ligand>
</feature>
<evidence type="ECO:0000256" key="2">
    <source>
        <dbReference type="ARBA" id="ARBA00022679"/>
    </source>
</evidence>
<feature type="disulfide bond" evidence="8">
    <location>
        <begin position="351"/>
        <end position="368"/>
    </location>
</feature>
<dbReference type="NCBIfam" id="TIGR02627">
    <property type="entry name" value="rhamnulo_kin"/>
    <property type="match status" value="1"/>
</dbReference>
<dbReference type="EC" id="2.7.1.5" evidence="8 9"/>
<dbReference type="GO" id="GO:0005829">
    <property type="term" value="C:cytosol"/>
    <property type="evidence" value="ECO:0007669"/>
    <property type="project" value="TreeGrafter"/>
</dbReference>
<feature type="binding site" evidence="8">
    <location>
        <begin position="233"/>
        <end position="235"/>
    </location>
    <ligand>
        <name>substrate</name>
    </ligand>
</feature>
<dbReference type="InterPro" id="IPR013449">
    <property type="entry name" value="Rhamnulokinase"/>
</dbReference>
<dbReference type="GO" id="GO:0005524">
    <property type="term" value="F:ATP binding"/>
    <property type="evidence" value="ECO:0007669"/>
    <property type="project" value="UniProtKB-KW"/>
</dbReference>
<dbReference type="InterPro" id="IPR043129">
    <property type="entry name" value="ATPase_NBD"/>
</dbReference>
<keyword evidence="5 8" id="KW-0067">ATP-binding</keyword>
<feature type="active site" description="Proton acceptor" evidence="8">
    <location>
        <position position="234"/>
    </location>
</feature>
<comment type="similarity">
    <text evidence="8">Belongs to the rhamnulokinase family.</text>
</comment>
<comment type="caution">
    <text evidence="8">Lacks conserved residue(s) required for the propagation of feature annotation.</text>
</comment>
<comment type="caution">
    <text evidence="12">The sequence shown here is derived from an EMBL/GenBank/DDBJ whole genome shotgun (WGS) entry which is preliminary data.</text>
</comment>
<dbReference type="CDD" id="cd07771">
    <property type="entry name" value="ASKHA_NBD_FGGY_RhaB-like"/>
    <property type="match status" value="1"/>
</dbReference>
<dbReference type="Gene3D" id="3.30.420.40">
    <property type="match status" value="2"/>
</dbReference>
<comment type="catalytic activity">
    <reaction evidence="8">
        <text>L-rhamnulose + ATP = L-rhamnulose 1-phosphate + ADP + H(+)</text>
        <dbReference type="Rhea" id="RHEA:20117"/>
        <dbReference type="ChEBI" id="CHEBI:15378"/>
        <dbReference type="ChEBI" id="CHEBI:17897"/>
        <dbReference type="ChEBI" id="CHEBI:30616"/>
        <dbReference type="ChEBI" id="CHEBI:58313"/>
        <dbReference type="ChEBI" id="CHEBI:456216"/>
        <dbReference type="EC" id="2.7.1.5"/>
    </reaction>
</comment>
<keyword evidence="8" id="KW-0460">Magnesium</keyword>
<dbReference type="InterPro" id="IPR018484">
    <property type="entry name" value="FGGY_N"/>
</dbReference>
<evidence type="ECO:0000256" key="8">
    <source>
        <dbReference type="HAMAP-Rule" id="MF_01535"/>
    </source>
</evidence>
<comment type="similarity">
    <text evidence="1">Belongs to the FGGY kinase family.</text>
</comment>
<feature type="binding site" evidence="8">
    <location>
        <position position="78"/>
    </location>
    <ligand>
        <name>substrate</name>
    </ligand>
</feature>
<dbReference type="AlphaFoldDB" id="A0AAJ1QMB0"/>
<evidence type="ECO:0000256" key="7">
    <source>
        <dbReference type="ARBA" id="ARBA00023308"/>
    </source>
</evidence>
<keyword evidence="3 8" id="KW-0547">Nucleotide-binding</keyword>
<feature type="domain" description="Carbohydrate kinase FGGY C-terminal" evidence="11">
    <location>
        <begin position="250"/>
        <end position="438"/>
    </location>
</feature>